<dbReference type="InterPro" id="IPR036412">
    <property type="entry name" value="HAD-like_sf"/>
</dbReference>
<dbReference type="SUPFAM" id="SSF56784">
    <property type="entry name" value="HAD-like"/>
    <property type="match status" value="1"/>
</dbReference>
<sequence length="318" mass="35925">MVLVCVSQSFGADPLPSWKEGELKKSIITFVNEVTKADGPRFVKPEDRIATFDNDGTLWSEVPTVEVEFTKMKLHLVLEKNPRLKSKEPYKSLLTKGKAAVPQLSQKDILEIMAVTHSGMSEDEFANEVREFFKTALHPKYQVPYTQTVYQPMLELLTYLRDNDFKVFICSGGDIAFMRTVAMDIYGIPSQNVIGSFMVDKTEERDGKLQIMRTSKMGMVNDKEGKPVSIVRHIGKRPILSVGNERNGGDIAHLRYSRESAGPNLQIMIDHDDTDREASYEEKDGASLAASKKFGFKVLSMKNDWKQVFPNHQPIAKD</sequence>
<dbReference type="Proteomes" id="UP000075799">
    <property type="component" value="Unassembled WGS sequence"/>
</dbReference>
<evidence type="ECO:0000313" key="1">
    <source>
        <dbReference type="EMBL" id="KYG68020.1"/>
    </source>
</evidence>
<dbReference type="InterPro" id="IPR023214">
    <property type="entry name" value="HAD_sf"/>
</dbReference>
<reference evidence="1 2" key="1">
    <citation type="submission" date="2016-03" db="EMBL/GenBank/DDBJ databases">
        <authorList>
            <person name="Ploux O."/>
        </authorList>
    </citation>
    <scope>NUCLEOTIDE SEQUENCE [LARGE SCALE GENOMIC DNA]</scope>
    <source>
        <strain evidence="1 2">EC13</strain>
    </source>
</reference>
<protein>
    <submittedName>
        <fullName evidence="1">Nitrate reductase formation protein NapD</fullName>
    </submittedName>
</protein>
<gene>
    <name evidence="1" type="ORF">AZI87_01750</name>
</gene>
<proteinExistence type="predicted"/>
<evidence type="ECO:0000313" key="2">
    <source>
        <dbReference type="Proteomes" id="UP000075799"/>
    </source>
</evidence>
<dbReference type="Gene3D" id="3.40.50.1000">
    <property type="entry name" value="HAD superfamily/HAD-like"/>
    <property type="match status" value="1"/>
</dbReference>
<comment type="caution">
    <text evidence="1">The sequence shown here is derived from an EMBL/GenBank/DDBJ whole genome shotgun (WGS) entry which is preliminary data.</text>
</comment>
<accession>A0A162GFH1</accession>
<name>A0A162GFH1_BDEBC</name>
<dbReference type="EMBL" id="LUKD01000001">
    <property type="protein sequence ID" value="KYG68020.1"/>
    <property type="molecule type" value="Genomic_DNA"/>
</dbReference>
<organism evidence="1 2">
    <name type="scientific">Bdellovibrio bacteriovorus</name>
    <dbReference type="NCBI Taxonomy" id="959"/>
    <lineage>
        <taxon>Bacteria</taxon>
        <taxon>Pseudomonadati</taxon>
        <taxon>Bdellovibrionota</taxon>
        <taxon>Bdellovibrionia</taxon>
        <taxon>Bdellovibrionales</taxon>
        <taxon>Pseudobdellovibrionaceae</taxon>
        <taxon>Bdellovibrio</taxon>
    </lineage>
</organism>
<dbReference type="AlphaFoldDB" id="A0A162GFH1"/>
<dbReference type="OrthoDB" id="9799365at2"/>
<dbReference type="Pfam" id="PF12710">
    <property type="entry name" value="HAD"/>
    <property type="match status" value="1"/>
</dbReference>